<protein>
    <recommendedName>
        <fullName evidence="1">Extradiol ring-cleavage dioxygenase LigAB LigA subunit domain-containing protein</fullName>
    </recommendedName>
</protein>
<reference evidence="2" key="1">
    <citation type="submission" date="2022-12" db="EMBL/GenBank/DDBJ databases">
        <authorList>
            <person name="Krivoruchko A.V."/>
            <person name="Elkin A."/>
        </authorList>
    </citation>
    <scope>NUCLEOTIDE SEQUENCE</scope>
    <source>
        <strain evidence="2">IEGM 249</strain>
    </source>
</reference>
<evidence type="ECO:0000313" key="4">
    <source>
        <dbReference type="Proteomes" id="UP001066327"/>
    </source>
</evidence>
<dbReference type="RefSeq" id="WP_269592783.1">
    <property type="nucleotide sequence ID" value="NZ_CP130953.1"/>
</dbReference>
<dbReference type="Proteomes" id="UP001231166">
    <property type="component" value="Chromosome"/>
</dbReference>
<dbReference type="InterPro" id="IPR036622">
    <property type="entry name" value="LigA_sf"/>
</dbReference>
<organism evidence="3 5">
    <name type="scientific">Rhodococcus opacus</name>
    <name type="common">Nocardia opaca</name>
    <dbReference type="NCBI Taxonomy" id="37919"/>
    <lineage>
        <taxon>Bacteria</taxon>
        <taxon>Bacillati</taxon>
        <taxon>Actinomycetota</taxon>
        <taxon>Actinomycetes</taxon>
        <taxon>Mycobacteriales</taxon>
        <taxon>Nocardiaceae</taxon>
        <taxon>Rhodococcus</taxon>
    </lineage>
</organism>
<evidence type="ECO:0000313" key="3">
    <source>
        <dbReference type="EMBL" id="WLF44556.1"/>
    </source>
</evidence>
<dbReference type="SUPFAM" id="SSF48076">
    <property type="entry name" value="LigA subunit of an aromatic-ring-opening dioxygenase LigAB"/>
    <property type="match status" value="1"/>
</dbReference>
<dbReference type="EMBL" id="JAPWIS010000040">
    <property type="protein sequence ID" value="MCZ4590032.1"/>
    <property type="molecule type" value="Genomic_DNA"/>
</dbReference>
<evidence type="ECO:0000313" key="2">
    <source>
        <dbReference type="EMBL" id="MCZ4590032.1"/>
    </source>
</evidence>
<evidence type="ECO:0000259" key="1">
    <source>
        <dbReference type="Pfam" id="PF07746"/>
    </source>
</evidence>
<feature type="domain" description="Extradiol ring-cleavage dioxygenase LigAB LigA subunit" evidence="1">
    <location>
        <begin position="6"/>
        <end position="83"/>
    </location>
</feature>
<sequence>MYGVHKLLWDIRRDGAIKSLYTTDPDAALDSYGIEGTFRKLMADFDIKGLYEAGVNPYLLYFCAIQLEVDRADYYARIRGETTP</sequence>
<dbReference type="Gene3D" id="1.10.700.10">
    <property type="entry name" value="Dioxygenase LigAB, LigA subunit"/>
    <property type="match status" value="1"/>
</dbReference>
<dbReference type="Pfam" id="PF07746">
    <property type="entry name" value="LigA"/>
    <property type="match status" value="1"/>
</dbReference>
<dbReference type="Proteomes" id="UP001066327">
    <property type="component" value="Unassembled WGS sequence"/>
</dbReference>
<dbReference type="EMBL" id="CP130953">
    <property type="protein sequence ID" value="WLF44556.1"/>
    <property type="molecule type" value="Genomic_DNA"/>
</dbReference>
<keyword evidence="4" id="KW-1185">Reference proteome</keyword>
<evidence type="ECO:0000313" key="5">
    <source>
        <dbReference type="Proteomes" id="UP001231166"/>
    </source>
</evidence>
<proteinExistence type="predicted"/>
<name>A0AAX3Y5K1_RHOOP</name>
<dbReference type="AlphaFoldDB" id="A0AAX3Y5K1"/>
<reference evidence="3" key="2">
    <citation type="submission" date="2023-07" db="EMBL/GenBank/DDBJ databases">
        <title>Genomic analysis of Rhodococcus opacus VOC-14 with glycol ethers degradation activity.</title>
        <authorList>
            <person name="Narkevich D.A."/>
            <person name="Hlushen A.M."/>
            <person name="Akhremchuk A.E."/>
            <person name="Sikolenko M.A."/>
            <person name="Valentovich L.N."/>
        </authorList>
    </citation>
    <scope>NUCLEOTIDE SEQUENCE</scope>
    <source>
        <strain evidence="3">VOC-14</strain>
    </source>
</reference>
<accession>A0AAX3Y5K1</accession>
<gene>
    <name evidence="2" type="ORF">O4328_41480</name>
    <name evidence="3" type="ORF">Q5707_21630</name>
</gene>
<dbReference type="InterPro" id="IPR011986">
    <property type="entry name" value="Xdiol_dOase_LigA"/>
</dbReference>